<evidence type="ECO:0000256" key="1">
    <source>
        <dbReference type="ARBA" id="ARBA00000707"/>
    </source>
</evidence>
<dbReference type="InterPro" id="IPR022105">
    <property type="entry name" value="DUF3645"/>
</dbReference>
<dbReference type="PANTHER" id="PTHR13367">
    <property type="entry name" value="UBIQUITIN THIOESTERASE"/>
    <property type="match status" value="1"/>
</dbReference>
<dbReference type="InParanoid" id="A0A1V8SYF4"/>
<feature type="region of interest" description="Disordered" evidence="8">
    <location>
        <begin position="3122"/>
        <end position="3151"/>
    </location>
</feature>
<evidence type="ECO:0000256" key="5">
    <source>
        <dbReference type="ARBA" id="ARBA00022801"/>
    </source>
</evidence>
<feature type="domain" description="DUF3638" evidence="9">
    <location>
        <begin position="2024"/>
        <end position="2246"/>
    </location>
</feature>
<keyword evidence="5" id="KW-0378">Hydrolase</keyword>
<keyword evidence="6" id="KW-0788">Thiol protease</keyword>
<dbReference type="GO" id="GO:0004843">
    <property type="term" value="F:cysteine-type deubiquitinase activity"/>
    <property type="evidence" value="ECO:0007669"/>
    <property type="project" value="UniProtKB-EC"/>
</dbReference>
<dbReference type="Pfam" id="PF12340">
    <property type="entry name" value="DUF3638"/>
    <property type="match status" value="1"/>
</dbReference>
<dbReference type="GO" id="GO:0006508">
    <property type="term" value="P:proteolysis"/>
    <property type="evidence" value="ECO:0007669"/>
    <property type="project" value="UniProtKB-KW"/>
</dbReference>
<keyword evidence="4" id="KW-0833">Ubl conjugation pathway</keyword>
<dbReference type="Pfam" id="PF20255">
    <property type="entry name" value="DUF6606"/>
    <property type="match status" value="1"/>
</dbReference>
<reference evidence="13" key="1">
    <citation type="submission" date="2017-03" db="EMBL/GenBank/DDBJ databases">
        <title>Genomes of endolithic fungi from Antarctica.</title>
        <authorList>
            <person name="Coleine C."/>
            <person name="Masonjones S."/>
            <person name="Stajich J.E."/>
        </authorList>
    </citation>
    <scope>NUCLEOTIDE SEQUENCE [LARGE SCALE GENOMIC DNA]</scope>
    <source>
        <strain evidence="13">CCFEE 5527</strain>
    </source>
</reference>
<feature type="region of interest" description="Disordered" evidence="8">
    <location>
        <begin position="2828"/>
        <end position="2861"/>
    </location>
</feature>
<dbReference type="InterPro" id="IPR051346">
    <property type="entry name" value="OTU_Deubiquitinase"/>
</dbReference>
<keyword evidence="13" id="KW-1185">Reference proteome</keyword>
<keyword evidence="7" id="KW-0175">Coiled coil</keyword>
<gene>
    <name evidence="12" type="ORF">B0A48_10805</name>
</gene>
<evidence type="ECO:0000256" key="4">
    <source>
        <dbReference type="ARBA" id="ARBA00022786"/>
    </source>
</evidence>
<dbReference type="Proteomes" id="UP000192596">
    <property type="component" value="Unassembled WGS sequence"/>
</dbReference>
<dbReference type="Pfam" id="PF12359">
    <property type="entry name" value="DUF3645"/>
    <property type="match status" value="1"/>
</dbReference>
<evidence type="ECO:0000313" key="12">
    <source>
        <dbReference type="EMBL" id="OQO04195.1"/>
    </source>
</evidence>
<dbReference type="InterPro" id="IPR022099">
    <property type="entry name" value="DUF3638"/>
</dbReference>
<evidence type="ECO:0000256" key="2">
    <source>
        <dbReference type="ARBA" id="ARBA00012759"/>
    </source>
</evidence>
<dbReference type="InterPro" id="IPR046541">
    <property type="entry name" value="DUF6606"/>
</dbReference>
<sequence>MARPSITDDQLRRAIDHVFLPPQLPQSSDEQSDGVLVQLTRKALGTLLKLLSAKQKTKEHDAVKRAMTAISNLERINSLEDGHVDAQALLKAIQSINHGDTLATRIAAQNAAVLISRQQDKITVEQFELSPLNEYVMGCQGRLTRSFPGSAIELPLTRLSESDFTSTVADTLATMCIQPAPGMQPTTTRTGSAHAEIRDTTDCAMISEFLMSFLRAYGTPTKRLAASKNTRDDVLWRDTETPWRRSPMWLLIRVTLQLVISRAEGGSRDLYKEVMIYIMADILRSVQHAASDVLYIMTMKIERRLKKLNGHMALPVAIATDVATVLGMTSDNLADRWAEVQAMDRHDPDLPSLANLDFDRDAWISLPPLDSHIASLLHRNPESKSTTFAPVSALIDVEDHRLPELPPRHSKDDAYIAANLCRYEDWIGCKLRLWLHRRSAELETCSKLHNSMMQYHAIASSSDYRGNPESMSVMILTLYEIWVAIDTVAVKRDPSLANFDPEIPITPLQNLLVPLVEQMERLRKVEGYIEVRSRAKLPAAAMFEMRSYASYACHYFDRSKPHQTLMVEINDEAETKRIQKCAEYKEIKDEYEQLDMMFNALECTEITVVVNRDDPENPVTEEVHNPRCEKCRIRRQRNALQITVHEHPLPGNEYEAKTVIFELMVPPWFSHWRDARLFLLNDVLHGKSTKVNFPHRTYVLSDDDPHLRVKFNRSGSHRIVLLSDSKPNYKTHYSSKSIANLQESEVCVGSGLRYQYFDTKRSCYVEAPVFDSAISNDCTYKLGCRALQGFVERGPLRPNGQAPNAVMASQHQCPSGMTLEEYKDLCTLPLGRHVQWTNLLLQLAMPSIDFKKLDTTLVILQVIYQTGPRGATSLRESHSCLLDEIFAIKIVQALSDAVDRVKANWESAQALRVFVAIATRVLSLARASTVHKACFLFLAEARRVALAWLDEVLEAAHTTSDSTRHLDSISRSVELALICASTYDVGEVDLTHMLQDDAAASSLMFSSIVVHNGKDYKFSGAGQQFRLLQARLKRTLARKYATLARNRRALDHAIHRSWAAYKSSTLGWRVNNAAPDWVSTSTASTTERSLQVHYNCLTGALLVDGRPIAQPPKEITENQMYRNLFGLIALEVMPSTAPGFQYSAKRPIAQHTVLLGKSSSRHSDVTVQISNLEEKWETLPARAFRGVLPSHFVDDYIHWYSIETGVIEFRLISEPWLNNPATTWVLRKERRMGLWRLTRGGCAVLPLGVSTSQQIGEILEPLAPVHTIHNILDSAGKLHIGVPTLRVNFGLNPGSSLLESKEHPHTAVDGDQTTGVFIGMRNKLVLSPTRGAFRILLIPEAATVQHSLEGEHTRVSVSTSMIIKVHAVQIDNQLGRLIDNGDMDCEIYLAQLHALTAGCLPDPLTYMTGTEAALSLLDRADVKSFTQMSQAQVDRLVAIAGLSPSRQYYPRHKALMQTVLWDSGLSFLTQHHRFRDAVASLLRLAEQAAFFFPESQPRIPNLDRANEFLVKRSAIRDAGFRISGYGAEEHISTQDLPYRSRDRHAVTPRMDNVTIITAITARDVARRHWTFSPDGHLWKELSGYGKISGLDATFNSRSLRYSTSLIEDGLKAVLEKLPSAQQWLSDAAEYKKHKASIAMWMATMAFGDDDSLQLMQTVALGCLPNASAPIKAPEAVSFNPQEGREFSRAALAQIVEDGRIIFDCPKRASKSEAHLTKGLKESTEAYRNRRKVEWKTKGDAAIAELIRTLILQWRCADFQTPDLRACRGDQYIHVASVIEKVRAKYKAWVDNQQLHAYVRQIELASEVTHKEVKLLPFPALEVQTWHAVHGYTSADDLFERPAPGMPVIRRDTKLLSLTVTSVPLCETNGKTPNEALGGVLSRLSRGVGTSRYEQVYIERLQQSADSLANHSTSRRVLTVPDVADLSAHLALCDEDVQAAYGTLRDAVKHSNSLHTAQQWPRICPVFFLRQLARDRWPSLSKQWQRCIVSYGVALTAFQQACRMVKFAQQTRDADLMSELLNSGHTNWKVSQHPETLLMEIESGILVREVQHSIAEHMRTPDSGSNAVIQLNMGEGKSTVITPMVAASQADGKQLSRVFVAKPQSKQMAQMLIAKLGGLLNRRVYYMPFSRSLQISLDAAQALNTMLRQCTKEGGVLLLQPEHILSFRLMALQCCIDGKDKIGQSIMGTLNFLDEHCRDLVDEADENFSVRFELIYTVGTQCKIDLDRERWLLIHEILDLTASVAWDVAGVLPQSIEISQGTSGGFPRIRILRPDAERLFQVKLAERVRYKGVAGLCVSRQSVKIQKAVEVYISKCELTDAEINAVEKNAFWNEATKPRLLLLRGLIARGLMTFCLGAKRWRVHYGLATRVPATRLAVPYRAKDSPTPRSEFSHPDVIIILTSLCYYYQGLEDDDMFDALSHLLASDQANIEYQLWVQDSEYLDTSFKDLQGINVKDELQCTTKLFPALRHGKSVIDFFLANVIFPSEMREFPNKLSASGWDIGKSRDRLTTGFSGTNDSRSLLPFDIAQLDLPEQNHTNAKVLAQLLRPQNAVEMILPATYELSDTEQLLVAVLRHYPPVQVILDVGAQIIEFTNQQLATQWLTLHDTSKSGAVFVNEDDELCVLDREGRVELLQTSSYSSRLDECLVFLDEAHTRGIDLPLPLHYRAAVTLGAGVTKDRLVQACNRMRKLDDGQSIVFCVSEEIEIKIIAMNGGQITDELTKPVTIEDILTWSISETHTEVCRSMPLWAVQGERFVRQRRIAEVAQRSGKPLLTKSLANKYLEAEAQTIEERYQPAASRDQPSYLSPGDDSELARITERCREFEGLQYSSSTLQEEQERELSPENEAERQPEKAPPAKAVEHSLHPDIQAFAELGTISSDSSAAVPAFGSLRGVVPAKDFNAGALDCGSRQLLVSADFAAVIKRTGKPIRTDLFHRSVQWFLSSCRDDANSVDQIVIISPYEANLLLPTMKYNSSAALHVYKPCVNSAYGMLDEYNLYTVPGSLRKSAVPRSLAVRLNLFAGQLYIRSYEDYQEICAFMGLCSVTLTQEMSQEGWKLDPDGFIASDNNGIAGGKSGPKKSPVNFMKALLSKVRRNGDGISKTPMGLLLEGKLLRPEYFKTPLESTVSSPGHEGKREDEDLDGETLVEGGD</sequence>
<dbReference type="EMBL" id="NAJO01000022">
    <property type="protein sequence ID" value="OQO04195.1"/>
    <property type="molecule type" value="Genomic_DNA"/>
</dbReference>
<dbReference type="EC" id="3.4.19.12" evidence="2"/>
<protein>
    <recommendedName>
        <fullName evidence="2">ubiquitinyl hydrolase 1</fullName>
        <ecNumber evidence="2">3.4.19.12</ecNumber>
    </recommendedName>
</protein>
<feature type="compositionally biased region" description="Acidic residues" evidence="8">
    <location>
        <begin position="3139"/>
        <end position="3151"/>
    </location>
</feature>
<evidence type="ECO:0000256" key="7">
    <source>
        <dbReference type="SAM" id="Coils"/>
    </source>
</evidence>
<evidence type="ECO:0000256" key="6">
    <source>
        <dbReference type="ARBA" id="ARBA00022807"/>
    </source>
</evidence>
<comment type="catalytic activity">
    <reaction evidence="1">
        <text>Thiol-dependent hydrolysis of ester, thioester, amide, peptide and isopeptide bonds formed by the C-terminal Gly of ubiquitin (a 76-residue protein attached to proteins as an intracellular targeting signal).</text>
        <dbReference type="EC" id="3.4.19.12"/>
    </reaction>
</comment>
<dbReference type="PANTHER" id="PTHR13367:SF34">
    <property type="match status" value="1"/>
</dbReference>
<organism evidence="12 13">
    <name type="scientific">Cryoendolithus antarcticus</name>
    <dbReference type="NCBI Taxonomy" id="1507870"/>
    <lineage>
        <taxon>Eukaryota</taxon>
        <taxon>Fungi</taxon>
        <taxon>Dikarya</taxon>
        <taxon>Ascomycota</taxon>
        <taxon>Pezizomycotina</taxon>
        <taxon>Dothideomycetes</taxon>
        <taxon>Dothideomycetidae</taxon>
        <taxon>Cladosporiales</taxon>
        <taxon>Cladosporiaceae</taxon>
        <taxon>Cryoendolithus</taxon>
    </lineage>
</organism>
<proteinExistence type="predicted"/>
<feature type="domain" description="DUF6606" evidence="11">
    <location>
        <begin position="15"/>
        <end position="283"/>
    </location>
</feature>
<feature type="compositionally biased region" description="Basic and acidic residues" evidence="8">
    <location>
        <begin position="2840"/>
        <end position="2853"/>
    </location>
</feature>
<evidence type="ECO:0000259" key="9">
    <source>
        <dbReference type="Pfam" id="PF12340"/>
    </source>
</evidence>
<evidence type="ECO:0000313" key="13">
    <source>
        <dbReference type="Proteomes" id="UP000192596"/>
    </source>
</evidence>
<comment type="caution">
    <text evidence="12">The sequence shown here is derived from an EMBL/GenBank/DDBJ whole genome shotgun (WGS) entry which is preliminary data.</text>
</comment>
<accession>A0A1V8SYF4</accession>
<name>A0A1V8SYF4_9PEZI</name>
<evidence type="ECO:0000256" key="3">
    <source>
        <dbReference type="ARBA" id="ARBA00022670"/>
    </source>
</evidence>
<dbReference type="STRING" id="1507870.A0A1V8SYF4"/>
<feature type="domain" description="DUF3645" evidence="10">
    <location>
        <begin position="2369"/>
        <end position="2401"/>
    </location>
</feature>
<feature type="coiled-coil region" evidence="7">
    <location>
        <begin position="570"/>
        <end position="604"/>
    </location>
</feature>
<keyword evidence="3" id="KW-0645">Protease</keyword>
<evidence type="ECO:0000259" key="10">
    <source>
        <dbReference type="Pfam" id="PF12359"/>
    </source>
</evidence>
<evidence type="ECO:0000256" key="8">
    <source>
        <dbReference type="SAM" id="MobiDB-lite"/>
    </source>
</evidence>
<evidence type="ECO:0000259" key="11">
    <source>
        <dbReference type="Pfam" id="PF20255"/>
    </source>
</evidence>
<dbReference type="OrthoDB" id="3182339at2759"/>